<gene>
    <name evidence="3" type="ORF">UU35_C0020G0012</name>
</gene>
<proteinExistence type="predicted"/>
<dbReference type="PANTHER" id="PTHR12526">
    <property type="entry name" value="GLYCOSYLTRANSFERASE"/>
    <property type="match status" value="1"/>
</dbReference>
<dbReference type="InterPro" id="IPR028098">
    <property type="entry name" value="Glyco_trans_4-like_N"/>
</dbReference>
<evidence type="ECO:0000313" key="4">
    <source>
        <dbReference type="Proteomes" id="UP000034616"/>
    </source>
</evidence>
<evidence type="ECO:0000259" key="2">
    <source>
        <dbReference type="Pfam" id="PF13439"/>
    </source>
</evidence>
<dbReference type="EMBL" id="LCAH01000020">
    <property type="protein sequence ID" value="KKR86091.1"/>
    <property type="molecule type" value="Genomic_DNA"/>
</dbReference>
<dbReference type="Pfam" id="PF13439">
    <property type="entry name" value="Glyco_transf_4"/>
    <property type="match status" value="1"/>
</dbReference>
<dbReference type="SUPFAM" id="SSF53756">
    <property type="entry name" value="UDP-Glycosyltransferase/glycogen phosphorylase"/>
    <property type="match status" value="1"/>
</dbReference>
<name>A0A0G0UFA6_9BACT</name>
<evidence type="ECO:0000259" key="1">
    <source>
        <dbReference type="Pfam" id="PF00534"/>
    </source>
</evidence>
<dbReference type="Gene3D" id="3.40.50.2000">
    <property type="entry name" value="Glycogen Phosphorylase B"/>
    <property type="match status" value="2"/>
</dbReference>
<feature type="domain" description="Glycosyl transferase family 1" evidence="1">
    <location>
        <begin position="182"/>
        <end position="340"/>
    </location>
</feature>
<sequence length="360" mass="41114">MRNLFLLTLDFPPRYGGVARYLHELAVHFQQEIFVVAPREKGSEVFDASVPYPVEREELLSSWMYPRWIKIIFYLVKKKNQYQTVLVSHLLPIGTAAWIASFFTKKSYIIFLHGLDVALAESSWMKRFFTRHILCSAKLVVTNSQSLCDEVKKKYHPKQMLVMYPCPSYLPPEEGTPISGRLVTVARLVERKGHLRVLEALALLRKQNRLENIQYRIVGNGPMYDGVMHGIHNLGLEDIVSLEREANDEMVRKVYETTDLFVMPTIKDSVDREGFGLVYLEAAAYGIPSIATDQPGVEEAVIDKKTGILIPDGDIETLAETIFTLVKNRSGRMALGKAARMRVREQFNLSPMCEKLRSFL</sequence>
<keyword evidence="3" id="KW-0808">Transferase</keyword>
<dbReference type="Proteomes" id="UP000034616">
    <property type="component" value="Unassembled WGS sequence"/>
</dbReference>
<organism evidence="3 4">
    <name type="scientific">Candidatus Uhrbacteria bacterium GW2011_GWC2_41_11</name>
    <dbReference type="NCBI Taxonomy" id="1618985"/>
    <lineage>
        <taxon>Bacteria</taxon>
        <taxon>Candidatus Uhriibacteriota</taxon>
    </lineage>
</organism>
<protein>
    <submittedName>
        <fullName evidence="3">Phosphatidylinositol alpha-1,6-mannosyltransferase</fullName>
    </submittedName>
</protein>
<dbReference type="CDD" id="cd03801">
    <property type="entry name" value="GT4_PimA-like"/>
    <property type="match status" value="1"/>
</dbReference>
<dbReference type="Pfam" id="PF00534">
    <property type="entry name" value="Glycos_transf_1"/>
    <property type="match status" value="1"/>
</dbReference>
<feature type="domain" description="Glycosyltransferase subfamily 4-like N-terminal" evidence="2">
    <location>
        <begin position="15"/>
        <end position="164"/>
    </location>
</feature>
<keyword evidence="3" id="KW-0328">Glycosyltransferase</keyword>
<dbReference type="AlphaFoldDB" id="A0A0G0UFA6"/>
<comment type="caution">
    <text evidence="3">The sequence shown here is derived from an EMBL/GenBank/DDBJ whole genome shotgun (WGS) entry which is preliminary data.</text>
</comment>
<evidence type="ECO:0000313" key="3">
    <source>
        <dbReference type="EMBL" id="KKR86091.1"/>
    </source>
</evidence>
<accession>A0A0G0UFA6</accession>
<dbReference type="GO" id="GO:0016757">
    <property type="term" value="F:glycosyltransferase activity"/>
    <property type="evidence" value="ECO:0007669"/>
    <property type="project" value="UniProtKB-KW"/>
</dbReference>
<dbReference type="InterPro" id="IPR001296">
    <property type="entry name" value="Glyco_trans_1"/>
</dbReference>
<reference evidence="3 4" key="1">
    <citation type="journal article" date="2015" name="Nature">
        <title>rRNA introns, odd ribosomes, and small enigmatic genomes across a large radiation of phyla.</title>
        <authorList>
            <person name="Brown C.T."/>
            <person name="Hug L.A."/>
            <person name="Thomas B.C."/>
            <person name="Sharon I."/>
            <person name="Castelle C.J."/>
            <person name="Singh A."/>
            <person name="Wilkins M.J."/>
            <person name="Williams K.H."/>
            <person name="Banfield J.F."/>
        </authorList>
    </citation>
    <scope>NUCLEOTIDE SEQUENCE [LARGE SCALE GENOMIC DNA]</scope>
</reference>